<dbReference type="InterPro" id="IPR029211">
    <property type="entry name" value="PfEMP1_ATS"/>
</dbReference>
<feature type="non-terminal residue" evidence="2">
    <location>
        <position position="141"/>
    </location>
</feature>
<gene>
    <name evidence="2" type="ORF">PGSY75_0045400</name>
</gene>
<reference evidence="2 3" key="1">
    <citation type="journal article" date="2016" name="Nat. Commun.">
        <title>Genomes of cryptic chimpanzee Plasmodium species reveal key evolutionary events leading to human malaria.</title>
        <authorList>
            <person name="Sundararaman S.A."/>
            <person name="Plenderleith L.J."/>
            <person name="Liu W."/>
            <person name="Loy D.E."/>
            <person name="Learn G.H."/>
            <person name="Li Y."/>
            <person name="Shaw K.S."/>
            <person name="Ayouba A."/>
            <person name="Peeters M."/>
            <person name="Speede S."/>
            <person name="Shaw G.M."/>
            <person name="Bushman F.D."/>
            <person name="Brisson D."/>
            <person name="Rayner J.C."/>
            <person name="Sharp P.M."/>
            <person name="Hahn B.H."/>
        </authorList>
    </citation>
    <scope>NUCLEOTIDE SEQUENCE [LARGE SCALE GENOMIC DNA]</scope>
    <source>
        <strain evidence="2 3">SY75</strain>
    </source>
</reference>
<dbReference type="KEGG" id="pgab:PGSY75_0045400"/>
<sequence length="141" mass="16817">LFETKHTKHTSTNRVAKQIYDNPINNQIDLFHKWLDRHRDMCNKWNNKEEMLSKLKDEWNKENNEHILDIPLNDNDINKNNDENYNMINPNTQINHEGNDKTTLEHLGSTNIPYNDFITTNTNVQTKNLRTNVSMDIHMDE</sequence>
<organism evidence="2 3">
    <name type="scientific">Plasmodium gaboni</name>
    <dbReference type="NCBI Taxonomy" id="647221"/>
    <lineage>
        <taxon>Eukaryota</taxon>
        <taxon>Sar</taxon>
        <taxon>Alveolata</taxon>
        <taxon>Apicomplexa</taxon>
        <taxon>Aconoidasida</taxon>
        <taxon>Haemosporida</taxon>
        <taxon>Plasmodiidae</taxon>
        <taxon>Plasmodium</taxon>
        <taxon>Plasmodium (Laverania)</taxon>
    </lineage>
</organism>
<dbReference type="EMBL" id="LVLB01000452">
    <property type="protein sequence ID" value="KYN92924.1"/>
    <property type="molecule type" value="Genomic_DNA"/>
</dbReference>
<feature type="non-terminal residue" evidence="2">
    <location>
        <position position="1"/>
    </location>
</feature>
<name>A0A151L1Z8_9APIC</name>
<dbReference type="Proteomes" id="UP000076004">
    <property type="component" value="Unassembled WGS sequence"/>
</dbReference>
<dbReference type="RefSeq" id="XP_018638650.1">
    <property type="nucleotide sequence ID" value="XM_018783568.1"/>
</dbReference>
<dbReference type="InterPro" id="IPR044932">
    <property type="entry name" value="PfEMP1_ATS_sf"/>
</dbReference>
<dbReference type="GeneID" id="29774183"/>
<dbReference type="Gene3D" id="1.10.1900.40">
    <property type="entry name" value="Acidic terminal segments, variant surface antigen of PfEMP1"/>
    <property type="match status" value="1"/>
</dbReference>
<feature type="domain" description="Plasmodium falciparum erythrocyte membrane protein 1 acidic terminal segment" evidence="1">
    <location>
        <begin position="1"/>
        <end position="135"/>
    </location>
</feature>
<evidence type="ECO:0000313" key="3">
    <source>
        <dbReference type="Proteomes" id="UP000076004"/>
    </source>
</evidence>
<comment type="caution">
    <text evidence="2">The sequence shown here is derived from an EMBL/GenBank/DDBJ whole genome shotgun (WGS) entry which is preliminary data.</text>
</comment>
<protein>
    <submittedName>
        <fullName evidence="2">Putative EMP1-like protein</fullName>
    </submittedName>
</protein>
<evidence type="ECO:0000313" key="2">
    <source>
        <dbReference type="EMBL" id="KYN92924.1"/>
    </source>
</evidence>
<dbReference type="AlphaFoldDB" id="A0A151L1Z8"/>
<accession>A0A151L1Z8</accession>
<dbReference type="Pfam" id="PF15445">
    <property type="entry name" value="ATS"/>
    <property type="match status" value="1"/>
</dbReference>
<proteinExistence type="predicted"/>
<dbReference type="VEuPathDB" id="PlasmoDB:PGSY75_0045400"/>
<evidence type="ECO:0000259" key="1">
    <source>
        <dbReference type="Pfam" id="PF15445"/>
    </source>
</evidence>